<feature type="region of interest" description="Disordered" evidence="1">
    <location>
        <begin position="105"/>
        <end position="128"/>
    </location>
</feature>
<accession>A0A917RYP7</accession>
<keyword evidence="3" id="KW-1185">Reference proteome</keyword>
<sequence length="128" mass="14043">MRAQGAPLSHVLHNLRCRTPQKRWNRRPAADPYSGIGYGCPRCGNEIHCAGPNFAALTRSDKPEWPDAAAILTAGPRFHGYEPCGCGREPKYPPRTRAELRARSIHAARHASPPAAAQTRRNPWTAAA</sequence>
<name>A0A917RYP7_9NOCA</name>
<comment type="caution">
    <text evidence="2">The sequence shown here is derived from an EMBL/GenBank/DDBJ whole genome shotgun (WGS) entry which is preliminary data.</text>
</comment>
<gene>
    <name evidence="2" type="ORF">GCM10011588_70090</name>
</gene>
<organism evidence="2 3">
    <name type="scientific">Nocardia jinanensis</name>
    <dbReference type="NCBI Taxonomy" id="382504"/>
    <lineage>
        <taxon>Bacteria</taxon>
        <taxon>Bacillati</taxon>
        <taxon>Actinomycetota</taxon>
        <taxon>Actinomycetes</taxon>
        <taxon>Mycobacteriales</taxon>
        <taxon>Nocardiaceae</taxon>
        <taxon>Nocardia</taxon>
    </lineage>
</organism>
<dbReference type="EMBL" id="BMMH01000039">
    <property type="protein sequence ID" value="GGL45351.1"/>
    <property type="molecule type" value="Genomic_DNA"/>
</dbReference>
<reference evidence="2" key="1">
    <citation type="journal article" date="2014" name="Int. J. Syst. Evol. Microbiol.">
        <title>Complete genome sequence of Corynebacterium casei LMG S-19264T (=DSM 44701T), isolated from a smear-ripened cheese.</title>
        <authorList>
            <consortium name="US DOE Joint Genome Institute (JGI-PGF)"/>
            <person name="Walter F."/>
            <person name="Albersmeier A."/>
            <person name="Kalinowski J."/>
            <person name="Ruckert C."/>
        </authorList>
    </citation>
    <scope>NUCLEOTIDE SEQUENCE</scope>
    <source>
        <strain evidence="2">CGMCC 4.3508</strain>
    </source>
</reference>
<evidence type="ECO:0000256" key="1">
    <source>
        <dbReference type="SAM" id="MobiDB-lite"/>
    </source>
</evidence>
<dbReference type="Proteomes" id="UP000638263">
    <property type="component" value="Unassembled WGS sequence"/>
</dbReference>
<dbReference type="AlphaFoldDB" id="A0A917RYP7"/>
<evidence type="ECO:0000313" key="3">
    <source>
        <dbReference type="Proteomes" id="UP000638263"/>
    </source>
</evidence>
<protein>
    <submittedName>
        <fullName evidence="2">Uncharacterized protein</fullName>
    </submittedName>
</protein>
<proteinExistence type="predicted"/>
<evidence type="ECO:0000313" key="2">
    <source>
        <dbReference type="EMBL" id="GGL45351.1"/>
    </source>
</evidence>
<reference evidence="2" key="2">
    <citation type="submission" date="2020-09" db="EMBL/GenBank/DDBJ databases">
        <authorList>
            <person name="Sun Q."/>
            <person name="Zhou Y."/>
        </authorList>
    </citation>
    <scope>NUCLEOTIDE SEQUENCE</scope>
    <source>
        <strain evidence="2">CGMCC 4.3508</strain>
    </source>
</reference>